<dbReference type="GO" id="GO:0006397">
    <property type="term" value="P:mRNA processing"/>
    <property type="evidence" value="ECO:0007669"/>
    <property type="project" value="InterPro"/>
</dbReference>
<dbReference type="AlphaFoldDB" id="A0A816L013"/>
<name>A0A816L013_BRANA</name>
<protein>
    <submittedName>
        <fullName evidence="2">(rape) hypothetical protein</fullName>
    </submittedName>
</protein>
<dbReference type="PANTHER" id="PTHR21597">
    <property type="entry name" value="THO2 PROTEIN"/>
    <property type="match status" value="1"/>
</dbReference>
<dbReference type="GO" id="GO:0006406">
    <property type="term" value="P:mRNA export from nucleus"/>
    <property type="evidence" value="ECO:0007669"/>
    <property type="project" value="InterPro"/>
</dbReference>
<evidence type="ECO:0000259" key="1">
    <source>
        <dbReference type="Pfam" id="PF16134"/>
    </source>
</evidence>
<reference evidence="2" key="1">
    <citation type="submission" date="2021-01" db="EMBL/GenBank/DDBJ databases">
        <authorList>
            <consortium name="Genoscope - CEA"/>
            <person name="William W."/>
        </authorList>
    </citation>
    <scope>NUCLEOTIDE SEQUENCE</scope>
</reference>
<dbReference type="EMBL" id="HG994369">
    <property type="protein sequence ID" value="CAF1928293.1"/>
    <property type="molecule type" value="Genomic_DNA"/>
</dbReference>
<dbReference type="Proteomes" id="UP001295469">
    <property type="component" value="Chromosome C05"/>
</dbReference>
<organism evidence="2">
    <name type="scientific">Brassica napus</name>
    <name type="common">Rape</name>
    <dbReference type="NCBI Taxonomy" id="3708"/>
    <lineage>
        <taxon>Eukaryota</taxon>
        <taxon>Viridiplantae</taxon>
        <taxon>Streptophyta</taxon>
        <taxon>Embryophyta</taxon>
        <taxon>Tracheophyta</taxon>
        <taxon>Spermatophyta</taxon>
        <taxon>Magnoliopsida</taxon>
        <taxon>eudicotyledons</taxon>
        <taxon>Gunneridae</taxon>
        <taxon>Pentapetalae</taxon>
        <taxon>rosids</taxon>
        <taxon>malvids</taxon>
        <taxon>Brassicales</taxon>
        <taxon>Brassicaceae</taxon>
        <taxon>Brassiceae</taxon>
        <taxon>Brassica</taxon>
    </lineage>
</organism>
<proteinExistence type="predicted"/>
<sequence>MLRFLYELCWILVRGELPIQSCKAVLEKVKFLDNPSKEELASCFSDVVTQIAQDVRLSNTFFEDLTVLFSFILQLTMLGDHRSRLTKLVIVFFCRGNVPRRIFQECCEEFLWEAEMVKIKAQDLKGKEVRLNTRLLYQQTKFNLLREKSEGYAKLATLLCRGSASSSDNASPATMRIIKVLILPVHYGAVLDCFEIERDYDMLLNVIPVFPKSHAPQILGFKFQYYQRLELNCPVPSGLYKLSALLVKEDFINLESM</sequence>
<evidence type="ECO:0000313" key="2">
    <source>
        <dbReference type="EMBL" id="CAF1928293.1"/>
    </source>
</evidence>
<gene>
    <name evidence="2" type="ORF">DARMORV10_C05P25490.1</name>
</gene>
<dbReference type="GO" id="GO:0000347">
    <property type="term" value="C:THO complex"/>
    <property type="evidence" value="ECO:0007669"/>
    <property type="project" value="InterPro"/>
</dbReference>
<dbReference type="InterPro" id="IPR032302">
    <property type="entry name" value="THOC2_N"/>
</dbReference>
<feature type="domain" description="THO complex subunit 2 N-terminal" evidence="1">
    <location>
        <begin position="35"/>
        <end position="182"/>
    </location>
</feature>
<dbReference type="InterPro" id="IPR040007">
    <property type="entry name" value="Tho2"/>
</dbReference>
<dbReference type="PANTHER" id="PTHR21597:SF0">
    <property type="entry name" value="THO COMPLEX SUBUNIT 2"/>
    <property type="match status" value="1"/>
</dbReference>
<accession>A0A816L013</accession>
<dbReference type="Pfam" id="PF16134">
    <property type="entry name" value="THOC2_N"/>
    <property type="match status" value="1"/>
</dbReference>